<evidence type="ECO:0008006" key="3">
    <source>
        <dbReference type="Google" id="ProtNLM"/>
    </source>
</evidence>
<name>A0A742ZQ26_SALER</name>
<dbReference type="AlphaFoldDB" id="A0A742ZQ26"/>
<gene>
    <name evidence="2" type="ORF">G9B49_004728</name>
</gene>
<organism evidence="2">
    <name type="scientific">Salmonella enterica</name>
    <name type="common">Salmonella choleraesuis</name>
    <dbReference type="NCBI Taxonomy" id="28901"/>
    <lineage>
        <taxon>Bacteria</taxon>
        <taxon>Pseudomonadati</taxon>
        <taxon>Pseudomonadota</taxon>
        <taxon>Gammaproteobacteria</taxon>
        <taxon>Enterobacterales</taxon>
        <taxon>Enterobacteriaceae</taxon>
        <taxon>Salmonella</taxon>
    </lineage>
</organism>
<comment type="caution">
    <text evidence="2">The sequence shown here is derived from an EMBL/GenBank/DDBJ whole genome shotgun (WGS) entry which is preliminary data.</text>
</comment>
<reference evidence="2" key="1">
    <citation type="journal article" date="2018" name="Genome Biol.">
        <title>SKESA: strategic k-mer extension for scrupulous assemblies.</title>
        <authorList>
            <person name="Souvorov A."/>
            <person name="Agarwala R."/>
            <person name="Lipman D.J."/>
        </authorList>
    </citation>
    <scope>NUCLEOTIDE SEQUENCE</scope>
    <source>
        <strain evidence="2">MA.03-3818</strain>
    </source>
</reference>
<keyword evidence="1" id="KW-0732">Signal</keyword>
<protein>
    <recommendedName>
        <fullName evidence="3">Lipoprotein</fullName>
    </recommendedName>
</protein>
<reference evidence="2" key="2">
    <citation type="submission" date="2020-02" db="EMBL/GenBank/DDBJ databases">
        <authorList>
            <consortium name="NCBI Pathogen Detection Project"/>
        </authorList>
    </citation>
    <scope>NUCLEOTIDE SEQUENCE</scope>
    <source>
        <strain evidence="2">MA.03-3818</strain>
    </source>
</reference>
<feature type="signal peptide" evidence="1">
    <location>
        <begin position="1"/>
        <end position="19"/>
    </location>
</feature>
<sequence>MRKYIMAILITPLLSGCFAFDKHHGVNWGDGSCPVPSVKEKDASGYLKIQDGKTLKCQLRPYVSNMACQGITDETNVDGVICQNGEGKGMLFIFNDNGVLKRHKSV</sequence>
<feature type="chain" id="PRO_5027571500" description="Lipoprotein" evidence="1">
    <location>
        <begin position="20"/>
        <end position="106"/>
    </location>
</feature>
<accession>A0A742ZQ26</accession>
<evidence type="ECO:0000256" key="1">
    <source>
        <dbReference type="SAM" id="SignalP"/>
    </source>
</evidence>
<dbReference type="EMBL" id="DAAUKO010000015">
    <property type="protein sequence ID" value="HAF1615702.1"/>
    <property type="molecule type" value="Genomic_DNA"/>
</dbReference>
<proteinExistence type="predicted"/>
<evidence type="ECO:0000313" key="2">
    <source>
        <dbReference type="EMBL" id="HAF1615702.1"/>
    </source>
</evidence>
<dbReference type="PROSITE" id="PS51257">
    <property type="entry name" value="PROKAR_LIPOPROTEIN"/>
    <property type="match status" value="1"/>
</dbReference>